<gene>
    <name evidence="1" type="ORF">PoB_002860900</name>
</gene>
<dbReference type="AlphaFoldDB" id="A0AAV4A365"/>
<sequence length="232" mass="25551">MGRQCEEKGVGSETSLQEKAEILQSLGEIFVDKVKNYVSAMKEAIIAGTPDIAEEIFQPAVEFLTQDLPGHAYPATDSQTRDNEGDVTEQQVIVSAHCMRIKEKIDGLKNKVQALVAETRERVIDLSEVSKENFNAVKSLQKLLIFMRQKKQAAVAVTPPPTAVSTPDIPGPLKEVRQRSTFSATLETDPDIPEIQDVQLLPGGRILVSDGRHRRLKLFDIEVGSCADTEVV</sequence>
<keyword evidence="2" id="KW-1185">Reference proteome</keyword>
<protein>
    <submittedName>
        <fullName evidence="1">Uncharacterized protein</fullName>
    </submittedName>
</protein>
<name>A0AAV4A365_9GAST</name>
<organism evidence="1 2">
    <name type="scientific">Plakobranchus ocellatus</name>
    <dbReference type="NCBI Taxonomy" id="259542"/>
    <lineage>
        <taxon>Eukaryota</taxon>
        <taxon>Metazoa</taxon>
        <taxon>Spiralia</taxon>
        <taxon>Lophotrochozoa</taxon>
        <taxon>Mollusca</taxon>
        <taxon>Gastropoda</taxon>
        <taxon>Heterobranchia</taxon>
        <taxon>Euthyneura</taxon>
        <taxon>Panpulmonata</taxon>
        <taxon>Sacoglossa</taxon>
        <taxon>Placobranchoidea</taxon>
        <taxon>Plakobranchidae</taxon>
        <taxon>Plakobranchus</taxon>
    </lineage>
</organism>
<accession>A0AAV4A365</accession>
<dbReference type="Proteomes" id="UP000735302">
    <property type="component" value="Unassembled WGS sequence"/>
</dbReference>
<evidence type="ECO:0000313" key="2">
    <source>
        <dbReference type="Proteomes" id="UP000735302"/>
    </source>
</evidence>
<dbReference type="EMBL" id="BLXT01003566">
    <property type="protein sequence ID" value="GFO02104.1"/>
    <property type="molecule type" value="Genomic_DNA"/>
</dbReference>
<proteinExistence type="predicted"/>
<reference evidence="1 2" key="1">
    <citation type="journal article" date="2021" name="Elife">
        <title>Chloroplast acquisition without the gene transfer in kleptoplastic sea slugs, Plakobranchus ocellatus.</title>
        <authorList>
            <person name="Maeda T."/>
            <person name="Takahashi S."/>
            <person name="Yoshida T."/>
            <person name="Shimamura S."/>
            <person name="Takaki Y."/>
            <person name="Nagai Y."/>
            <person name="Toyoda A."/>
            <person name="Suzuki Y."/>
            <person name="Arimoto A."/>
            <person name="Ishii H."/>
            <person name="Satoh N."/>
            <person name="Nishiyama T."/>
            <person name="Hasebe M."/>
            <person name="Maruyama T."/>
            <person name="Minagawa J."/>
            <person name="Obokata J."/>
            <person name="Shigenobu S."/>
        </authorList>
    </citation>
    <scope>NUCLEOTIDE SEQUENCE [LARGE SCALE GENOMIC DNA]</scope>
</reference>
<comment type="caution">
    <text evidence="1">The sequence shown here is derived from an EMBL/GenBank/DDBJ whole genome shotgun (WGS) entry which is preliminary data.</text>
</comment>
<evidence type="ECO:0000313" key="1">
    <source>
        <dbReference type="EMBL" id="GFO02104.1"/>
    </source>
</evidence>